<evidence type="ECO:0000313" key="10">
    <source>
        <dbReference type="Proteomes" id="UP000189545"/>
    </source>
</evidence>
<evidence type="ECO:0000259" key="8">
    <source>
        <dbReference type="Pfam" id="PF00535"/>
    </source>
</evidence>
<evidence type="ECO:0000256" key="3">
    <source>
        <dbReference type="ARBA" id="ARBA00022679"/>
    </source>
</evidence>
<dbReference type="EC" id="2.4.1.83" evidence="9"/>
<dbReference type="RefSeq" id="WP_077751273.1">
    <property type="nucleotide sequence ID" value="NZ_CP014782.1"/>
</dbReference>
<sequence>MRIISLIAPCYNEDSVIEQYYRRICSVAEKYKEYEFEFVVVDDASVDQSLAILDRLAQSDPRLKVIHLASNVGHQTALFAGIESASGDINVTLDIDLQDPPELLSEFLAKIDLGFDVVHAQRKSRRGETPFKLISAKLFYQIIKHTSKVKIIKDCGDFRAFTKPVRLTIIRFREKHKFLRGLFVLVGFEQTIIQYERCARYGGETKYTLLKMTNLAVDAMLNFSQFPIRLMFIVSSLMWSLGFIYLIKAMFSRFVFGTAIEGWTSIIFFQVLFTGVLLFFIALLGAYIGRIYEQGQSRPLYWIRYTKNIDQDNDG</sequence>
<evidence type="ECO:0000313" key="9">
    <source>
        <dbReference type="EMBL" id="AQS35925.1"/>
    </source>
</evidence>
<gene>
    <name evidence="9" type="ORF">Sps_00732</name>
</gene>
<dbReference type="CDD" id="cd04187">
    <property type="entry name" value="DPM1_like_bac"/>
    <property type="match status" value="1"/>
</dbReference>
<reference evidence="9 10" key="1">
    <citation type="submission" date="2016-03" db="EMBL/GenBank/DDBJ databases">
        <title>Complete genome sequence of Shewanella psychrophila WP2, a deep sea bacterium isolated from west Pacific sediment.</title>
        <authorList>
            <person name="Xu G."/>
            <person name="Jian H."/>
        </authorList>
    </citation>
    <scope>NUCLEOTIDE SEQUENCE [LARGE SCALE GENOMIC DNA]</scope>
    <source>
        <strain evidence="9 10">WP2</strain>
    </source>
</reference>
<keyword evidence="5 7" id="KW-1133">Transmembrane helix</keyword>
<evidence type="ECO:0000256" key="6">
    <source>
        <dbReference type="ARBA" id="ARBA00023136"/>
    </source>
</evidence>
<accession>A0A1S6HK59</accession>
<dbReference type="InterPro" id="IPR029044">
    <property type="entry name" value="Nucleotide-diphossugar_trans"/>
</dbReference>
<evidence type="ECO:0000256" key="2">
    <source>
        <dbReference type="ARBA" id="ARBA00022676"/>
    </source>
</evidence>
<keyword evidence="3 9" id="KW-0808">Transferase</keyword>
<dbReference type="InterPro" id="IPR050256">
    <property type="entry name" value="Glycosyltransferase_2"/>
</dbReference>
<keyword evidence="2 9" id="KW-0328">Glycosyltransferase</keyword>
<name>A0A1S6HK59_9GAMM</name>
<dbReference type="SUPFAM" id="SSF53448">
    <property type="entry name" value="Nucleotide-diphospho-sugar transferases"/>
    <property type="match status" value="1"/>
</dbReference>
<dbReference type="EMBL" id="CP014782">
    <property type="protein sequence ID" value="AQS35925.1"/>
    <property type="molecule type" value="Genomic_DNA"/>
</dbReference>
<organism evidence="9 10">
    <name type="scientific">Shewanella psychrophila</name>
    <dbReference type="NCBI Taxonomy" id="225848"/>
    <lineage>
        <taxon>Bacteria</taxon>
        <taxon>Pseudomonadati</taxon>
        <taxon>Pseudomonadota</taxon>
        <taxon>Gammaproteobacteria</taxon>
        <taxon>Alteromonadales</taxon>
        <taxon>Shewanellaceae</taxon>
        <taxon>Shewanella</taxon>
    </lineage>
</organism>
<dbReference type="InterPro" id="IPR001173">
    <property type="entry name" value="Glyco_trans_2-like"/>
</dbReference>
<protein>
    <submittedName>
        <fullName evidence="9">Glycosyl transferase</fullName>
        <ecNumber evidence="9">2.4.1.83</ecNumber>
    </submittedName>
</protein>
<dbReference type="GO" id="GO:0004582">
    <property type="term" value="F:dolichyl-phosphate beta-D-mannosyltransferase activity"/>
    <property type="evidence" value="ECO:0007669"/>
    <property type="project" value="UniProtKB-EC"/>
</dbReference>
<dbReference type="GO" id="GO:0005886">
    <property type="term" value="C:plasma membrane"/>
    <property type="evidence" value="ECO:0007669"/>
    <property type="project" value="TreeGrafter"/>
</dbReference>
<proteinExistence type="predicted"/>
<comment type="subcellular location">
    <subcellularLocation>
        <location evidence="1">Membrane</location>
        <topology evidence="1">Multi-pass membrane protein</topology>
    </subcellularLocation>
</comment>
<dbReference type="STRING" id="225848.Sps_00732"/>
<dbReference type="PANTHER" id="PTHR48090">
    <property type="entry name" value="UNDECAPRENYL-PHOSPHATE 4-DEOXY-4-FORMAMIDO-L-ARABINOSE TRANSFERASE-RELATED"/>
    <property type="match status" value="1"/>
</dbReference>
<feature type="transmembrane region" description="Helical" evidence="7">
    <location>
        <begin position="230"/>
        <end position="247"/>
    </location>
</feature>
<keyword evidence="10" id="KW-1185">Reference proteome</keyword>
<dbReference type="Pfam" id="PF00535">
    <property type="entry name" value="Glycos_transf_2"/>
    <property type="match status" value="1"/>
</dbReference>
<evidence type="ECO:0000256" key="7">
    <source>
        <dbReference type="SAM" id="Phobius"/>
    </source>
</evidence>
<dbReference type="OrthoDB" id="9811884at2"/>
<dbReference type="KEGG" id="spsw:Sps_00732"/>
<dbReference type="AlphaFoldDB" id="A0A1S6HK59"/>
<feature type="domain" description="Glycosyltransferase 2-like" evidence="8">
    <location>
        <begin position="5"/>
        <end position="163"/>
    </location>
</feature>
<dbReference type="PANTHER" id="PTHR48090:SF1">
    <property type="entry name" value="PROPHAGE BACTOPRENOL GLUCOSYL TRANSFERASE HOMOLOG"/>
    <property type="match status" value="1"/>
</dbReference>
<dbReference type="Proteomes" id="UP000189545">
    <property type="component" value="Chromosome"/>
</dbReference>
<keyword evidence="6 7" id="KW-0472">Membrane</keyword>
<feature type="transmembrane region" description="Helical" evidence="7">
    <location>
        <begin position="267"/>
        <end position="288"/>
    </location>
</feature>
<evidence type="ECO:0000256" key="1">
    <source>
        <dbReference type="ARBA" id="ARBA00004141"/>
    </source>
</evidence>
<dbReference type="Gene3D" id="3.90.550.10">
    <property type="entry name" value="Spore Coat Polysaccharide Biosynthesis Protein SpsA, Chain A"/>
    <property type="match status" value="1"/>
</dbReference>
<evidence type="ECO:0000256" key="4">
    <source>
        <dbReference type="ARBA" id="ARBA00022692"/>
    </source>
</evidence>
<evidence type="ECO:0000256" key="5">
    <source>
        <dbReference type="ARBA" id="ARBA00022989"/>
    </source>
</evidence>
<keyword evidence="4 7" id="KW-0812">Transmembrane</keyword>